<sequence length="95" mass="10047">MPRQASGATQQESFSLVSQWSARRLPASLPPSAGACSVTFAARTHATTHHHTTSTDKDVISVLILKIAPSGMAVNQQFTRGSSAFATILCHIVVT</sequence>
<dbReference type="Proteomes" id="UP000653454">
    <property type="component" value="Unassembled WGS sequence"/>
</dbReference>
<accession>A0A8S4E7R2</accession>
<evidence type="ECO:0000313" key="2">
    <source>
        <dbReference type="Proteomes" id="UP000653454"/>
    </source>
</evidence>
<reference evidence="1" key="1">
    <citation type="submission" date="2020-11" db="EMBL/GenBank/DDBJ databases">
        <authorList>
            <person name="Whiteford S."/>
        </authorList>
    </citation>
    <scope>NUCLEOTIDE SEQUENCE</scope>
</reference>
<name>A0A8S4E7R2_PLUXY</name>
<dbReference type="EMBL" id="CAJHNJ030000013">
    <property type="protein sequence ID" value="CAG9111452.1"/>
    <property type="molecule type" value="Genomic_DNA"/>
</dbReference>
<proteinExistence type="predicted"/>
<evidence type="ECO:0000313" key="1">
    <source>
        <dbReference type="EMBL" id="CAG9111452.1"/>
    </source>
</evidence>
<comment type="caution">
    <text evidence="1">The sequence shown here is derived from an EMBL/GenBank/DDBJ whole genome shotgun (WGS) entry which is preliminary data.</text>
</comment>
<organism evidence="1 2">
    <name type="scientific">Plutella xylostella</name>
    <name type="common">Diamondback moth</name>
    <name type="synonym">Plutella maculipennis</name>
    <dbReference type="NCBI Taxonomy" id="51655"/>
    <lineage>
        <taxon>Eukaryota</taxon>
        <taxon>Metazoa</taxon>
        <taxon>Ecdysozoa</taxon>
        <taxon>Arthropoda</taxon>
        <taxon>Hexapoda</taxon>
        <taxon>Insecta</taxon>
        <taxon>Pterygota</taxon>
        <taxon>Neoptera</taxon>
        <taxon>Endopterygota</taxon>
        <taxon>Lepidoptera</taxon>
        <taxon>Glossata</taxon>
        <taxon>Ditrysia</taxon>
        <taxon>Yponomeutoidea</taxon>
        <taxon>Plutellidae</taxon>
        <taxon>Plutella</taxon>
    </lineage>
</organism>
<protein>
    <submittedName>
        <fullName evidence="1">(diamondback moth) hypothetical protein</fullName>
    </submittedName>
</protein>
<keyword evidence="2" id="KW-1185">Reference proteome</keyword>
<gene>
    <name evidence="1" type="ORF">PLXY2_LOCUS4659</name>
</gene>
<dbReference type="AlphaFoldDB" id="A0A8S4E7R2"/>